<dbReference type="Proteomes" id="UP001168821">
    <property type="component" value="Unassembled WGS sequence"/>
</dbReference>
<comment type="caution">
    <text evidence="1">The sequence shown here is derived from an EMBL/GenBank/DDBJ whole genome shotgun (WGS) entry which is preliminary data.</text>
</comment>
<protein>
    <submittedName>
        <fullName evidence="1">Uncharacterized protein</fullName>
    </submittedName>
</protein>
<dbReference type="AlphaFoldDB" id="A0AA38HYR4"/>
<name>A0AA38HYR4_9CUCU</name>
<proteinExistence type="predicted"/>
<gene>
    <name evidence="1" type="ORF">Zmor_023676</name>
</gene>
<accession>A0AA38HYR4</accession>
<dbReference type="EMBL" id="JALNTZ010000007">
    <property type="protein sequence ID" value="KAJ3646065.1"/>
    <property type="molecule type" value="Genomic_DNA"/>
</dbReference>
<keyword evidence="2" id="KW-1185">Reference proteome</keyword>
<sequence>MSEYTEKILEDQNKVFMNNISTQWEIQREYEEEPLRREQEFQSRMMQGIMSTFLQGLHLSISQMLVLQAECLHPTLRPKRVHHFPQHQLLITVKKINVMKKLDV</sequence>
<reference evidence="1" key="1">
    <citation type="journal article" date="2023" name="G3 (Bethesda)">
        <title>Whole genome assemblies of Zophobas morio and Tenebrio molitor.</title>
        <authorList>
            <person name="Kaur S."/>
            <person name="Stinson S.A."/>
            <person name="diCenzo G.C."/>
        </authorList>
    </citation>
    <scope>NUCLEOTIDE SEQUENCE</scope>
    <source>
        <strain evidence="1">QUZm001</strain>
    </source>
</reference>
<evidence type="ECO:0000313" key="2">
    <source>
        <dbReference type="Proteomes" id="UP001168821"/>
    </source>
</evidence>
<evidence type="ECO:0000313" key="1">
    <source>
        <dbReference type="EMBL" id="KAJ3646065.1"/>
    </source>
</evidence>
<organism evidence="1 2">
    <name type="scientific">Zophobas morio</name>
    <dbReference type="NCBI Taxonomy" id="2755281"/>
    <lineage>
        <taxon>Eukaryota</taxon>
        <taxon>Metazoa</taxon>
        <taxon>Ecdysozoa</taxon>
        <taxon>Arthropoda</taxon>
        <taxon>Hexapoda</taxon>
        <taxon>Insecta</taxon>
        <taxon>Pterygota</taxon>
        <taxon>Neoptera</taxon>
        <taxon>Endopterygota</taxon>
        <taxon>Coleoptera</taxon>
        <taxon>Polyphaga</taxon>
        <taxon>Cucujiformia</taxon>
        <taxon>Tenebrionidae</taxon>
        <taxon>Zophobas</taxon>
    </lineage>
</organism>